<feature type="region of interest" description="Disordered" evidence="1">
    <location>
        <begin position="108"/>
        <end position="129"/>
    </location>
</feature>
<evidence type="ECO:0000313" key="2">
    <source>
        <dbReference type="EMBL" id="BCS19698.1"/>
    </source>
</evidence>
<dbReference type="RefSeq" id="XP_041551892.1">
    <property type="nucleotide sequence ID" value="XM_041698737.1"/>
</dbReference>
<dbReference type="AlphaFoldDB" id="A0A7R7XER7"/>
<name>A0A7R7XER7_9EURO</name>
<dbReference type="Proteomes" id="UP000654913">
    <property type="component" value="Chromosome 2"/>
</dbReference>
<proteinExistence type="predicted"/>
<reference evidence="2" key="1">
    <citation type="submission" date="2021-01" db="EMBL/GenBank/DDBJ databases">
        <authorList>
            <consortium name="Aspergillus puulaauensis MK2 genome sequencing consortium"/>
            <person name="Kazuki M."/>
            <person name="Futagami T."/>
        </authorList>
    </citation>
    <scope>NUCLEOTIDE SEQUENCE</scope>
    <source>
        <strain evidence="2">MK2</strain>
    </source>
</reference>
<gene>
    <name evidence="2" type="ORF">APUU_20130A</name>
</gene>
<dbReference type="KEGG" id="apuu:APUU_20130A"/>
<organism evidence="2 3">
    <name type="scientific">Aspergillus puulaauensis</name>
    <dbReference type="NCBI Taxonomy" id="1220207"/>
    <lineage>
        <taxon>Eukaryota</taxon>
        <taxon>Fungi</taxon>
        <taxon>Dikarya</taxon>
        <taxon>Ascomycota</taxon>
        <taxon>Pezizomycotina</taxon>
        <taxon>Eurotiomycetes</taxon>
        <taxon>Eurotiomycetidae</taxon>
        <taxon>Eurotiales</taxon>
        <taxon>Aspergillaceae</taxon>
        <taxon>Aspergillus</taxon>
    </lineage>
</organism>
<feature type="compositionally biased region" description="Acidic residues" evidence="1">
    <location>
        <begin position="108"/>
        <end position="121"/>
    </location>
</feature>
<feature type="region of interest" description="Disordered" evidence="1">
    <location>
        <begin position="157"/>
        <end position="210"/>
    </location>
</feature>
<reference evidence="2" key="2">
    <citation type="submission" date="2021-02" db="EMBL/GenBank/DDBJ databases">
        <title>Aspergillus puulaauensis MK2 genome sequence.</title>
        <authorList>
            <person name="Futagami T."/>
            <person name="Mori K."/>
            <person name="Kadooka C."/>
            <person name="Tanaka T."/>
        </authorList>
    </citation>
    <scope>NUCLEOTIDE SEQUENCE</scope>
    <source>
        <strain evidence="2">MK2</strain>
    </source>
</reference>
<dbReference type="OrthoDB" id="10435949at2759"/>
<dbReference type="GeneID" id="64969703"/>
<evidence type="ECO:0000313" key="3">
    <source>
        <dbReference type="Proteomes" id="UP000654913"/>
    </source>
</evidence>
<protein>
    <submittedName>
        <fullName evidence="2">Uncharacterized protein</fullName>
    </submittedName>
</protein>
<accession>A0A7R7XER7</accession>
<feature type="compositionally biased region" description="Acidic residues" evidence="1">
    <location>
        <begin position="184"/>
        <end position="210"/>
    </location>
</feature>
<keyword evidence="3" id="KW-1185">Reference proteome</keyword>
<dbReference type="EMBL" id="AP024444">
    <property type="protein sequence ID" value="BCS19698.1"/>
    <property type="molecule type" value="Genomic_DNA"/>
</dbReference>
<sequence>MPFITTLENYAPSPAFSSSGYSSTSVALPFINSRTQNRDPGRTYSARYRTYDNRYINGINNLCSPSFTRPQPLHVFGPPLSPGASQQYRLEHGDEDEEWRETVLIDEITYDDDDDDDDENPPSEPTEYTDSFIFVDNDLHDPRHPWYDRVYRISRPASPAASSQYEEPIEGYGNSEGDGHNDNDTEPDIYYDAETGLDYDHGDDDDEDMPTVEHIEDVSTVPYYQLN</sequence>
<evidence type="ECO:0000256" key="1">
    <source>
        <dbReference type="SAM" id="MobiDB-lite"/>
    </source>
</evidence>